<feature type="compositionally biased region" description="Low complexity" evidence="1">
    <location>
        <begin position="8"/>
        <end position="27"/>
    </location>
</feature>
<feature type="compositionally biased region" description="Basic and acidic residues" evidence="1">
    <location>
        <begin position="396"/>
        <end position="407"/>
    </location>
</feature>
<organism evidence="2">
    <name type="scientific">Sulfitobacter litoralis</name>
    <dbReference type="NCBI Taxonomy" id="335975"/>
    <lineage>
        <taxon>Bacteria</taxon>
        <taxon>Pseudomonadati</taxon>
        <taxon>Pseudomonadota</taxon>
        <taxon>Alphaproteobacteria</taxon>
        <taxon>Rhodobacterales</taxon>
        <taxon>Roseobacteraceae</taxon>
        <taxon>Sulfitobacter</taxon>
    </lineage>
</organism>
<protein>
    <recommendedName>
        <fullName evidence="3">Large polyvalent protein-associated domain-containing protein</fullName>
    </recommendedName>
</protein>
<feature type="compositionally biased region" description="Polar residues" evidence="1">
    <location>
        <begin position="31"/>
        <end position="41"/>
    </location>
</feature>
<evidence type="ECO:0000256" key="1">
    <source>
        <dbReference type="SAM" id="MobiDB-lite"/>
    </source>
</evidence>
<gene>
    <name evidence="2" type="ORF">ENH63_06935</name>
</gene>
<sequence>MTKKTEVPEAAAAVPKAAPEVAPEGEPISAPAQTPEASNMMSPEEAEASDASLAHPNYFDLPKGKPVKQDFTERRITKIDGGEELDSVTPIMDAEAFKKEAEAHLALHQEVSDSNTPDWIIKPDVWPSFVKFPSVRDLEAIRVAEENGLLDDERKQKFNEDFQKRSLLMQSRAAQIDTWIYEENDAFTYDERKRGFLFRPLILKNIEDLKAQRLKSLDEHEKSLGGNGGTHNVQDPFWDIKWAILLDPTASPNDPKFKNVARWGHNAAIMVDGGQLCVDEDGMHVPRGCMGTKMAAEAAVMEALERGWKSINIAGSEEFVEAAKEAALAAGLGAKLTTYYGFAGKSKPEYIMPKPPKLSGVQNTQDDTLAAHDQLMSDAGKEGSGEASRGHSPALKKPDIEPAEKAADTGGAPIADPFEGEDESDLEAARKLREAEAQNVPEPT</sequence>
<dbReference type="RefSeq" id="WP_273052973.1">
    <property type="nucleotide sequence ID" value="NZ_DRFN01000017.1"/>
</dbReference>
<feature type="region of interest" description="Disordered" evidence="1">
    <location>
        <begin position="1"/>
        <end position="65"/>
    </location>
</feature>
<dbReference type="EMBL" id="DRFN01000017">
    <property type="protein sequence ID" value="HDZ51516.1"/>
    <property type="molecule type" value="Genomic_DNA"/>
</dbReference>
<feature type="compositionally biased region" description="Basic and acidic residues" evidence="1">
    <location>
        <begin position="427"/>
        <end position="436"/>
    </location>
</feature>
<dbReference type="AlphaFoldDB" id="A0A7V1BE20"/>
<feature type="region of interest" description="Disordered" evidence="1">
    <location>
        <begin position="378"/>
        <end position="444"/>
    </location>
</feature>
<proteinExistence type="predicted"/>
<reference evidence="2" key="1">
    <citation type="journal article" date="2020" name="mSystems">
        <title>Genome- and Community-Level Interaction Insights into Carbon Utilization and Element Cycling Functions of Hydrothermarchaeota in Hydrothermal Sediment.</title>
        <authorList>
            <person name="Zhou Z."/>
            <person name="Liu Y."/>
            <person name="Xu W."/>
            <person name="Pan J."/>
            <person name="Luo Z.H."/>
            <person name="Li M."/>
        </authorList>
    </citation>
    <scope>NUCLEOTIDE SEQUENCE [LARGE SCALE GENOMIC DNA]</scope>
    <source>
        <strain evidence="2">HyVt-323</strain>
    </source>
</reference>
<evidence type="ECO:0000313" key="2">
    <source>
        <dbReference type="EMBL" id="HDZ51516.1"/>
    </source>
</evidence>
<accession>A0A7V1BE20</accession>
<comment type="caution">
    <text evidence="2">The sequence shown here is derived from an EMBL/GenBank/DDBJ whole genome shotgun (WGS) entry which is preliminary data.</text>
</comment>
<dbReference type="Proteomes" id="UP000885704">
    <property type="component" value="Unassembled WGS sequence"/>
</dbReference>
<evidence type="ECO:0008006" key="3">
    <source>
        <dbReference type="Google" id="ProtNLM"/>
    </source>
</evidence>
<name>A0A7V1BE20_9RHOB</name>